<sequence length="68" mass="7636">MGALVSVCLALSEVDHCSSFEPRHLFEFGLNLNAFVVTKSKDSNASSMLFALDELRFIFKNFFKACKI</sequence>
<proteinExistence type="predicted"/>
<evidence type="ECO:0000313" key="2">
    <source>
        <dbReference type="Proteomes" id="UP001497535"/>
    </source>
</evidence>
<dbReference type="EMBL" id="CAVMJV010000021">
    <property type="protein sequence ID" value="CAK5070233.1"/>
    <property type="molecule type" value="Genomic_DNA"/>
</dbReference>
<comment type="caution">
    <text evidence="1">The sequence shown here is derived from an EMBL/GenBank/DDBJ whole genome shotgun (WGS) entry which is preliminary data.</text>
</comment>
<protein>
    <submittedName>
        <fullName evidence="1">Uncharacterized protein</fullName>
    </submittedName>
</protein>
<keyword evidence="2" id="KW-1185">Reference proteome</keyword>
<evidence type="ECO:0000313" key="1">
    <source>
        <dbReference type="EMBL" id="CAK5070233.1"/>
    </source>
</evidence>
<reference evidence="1" key="1">
    <citation type="submission" date="2023-11" db="EMBL/GenBank/DDBJ databases">
        <authorList>
            <person name="Poullet M."/>
        </authorList>
    </citation>
    <scope>NUCLEOTIDE SEQUENCE</scope>
    <source>
        <strain evidence="1">E1834</strain>
    </source>
</reference>
<organism evidence="1 2">
    <name type="scientific">Meloidogyne enterolobii</name>
    <name type="common">Root-knot nematode worm</name>
    <name type="synonym">Meloidogyne mayaguensis</name>
    <dbReference type="NCBI Taxonomy" id="390850"/>
    <lineage>
        <taxon>Eukaryota</taxon>
        <taxon>Metazoa</taxon>
        <taxon>Ecdysozoa</taxon>
        <taxon>Nematoda</taxon>
        <taxon>Chromadorea</taxon>
        <taxon>Rhabditida</taxon>
        <taxon>Tylenchina</taxon>
        <taxon>Tylenchomorpha</taxon>
        <taxon>Tylenchoidea</taxon>
        <taxon>Meloidogynidae</taxon>
        <taxon>Meloidogyninae</taxon>
        <taxon>Meloidogyne</taxon>
    </lineage>
</organism>
<gene>
    <name evidence="1" type="ORF">MENTE1834_LOCUS18575</name>
</gene>
<dbReference type="Proteomes" id="UP001497535">
    <property type="component" value="Unassembled WGS sequence"/>
</dbReference>
<accession>A0ACB0YZ74</accession>
<name>A0ACB0YZ74_MELEN</name>